<organism evidence="6 7">
    <name type="scientific">Dysosmobacter acutus</name>
    <dbReference type="NCBI Taxonomy" id="2841504"/>
    <lineage>
        <taxon>Bacteria</taxon>
        <taxon>Bacillati</taxon>
        <taxon>Bacillota</taxon>
        <taxon>Clostridia</taxon>
        <taxon>Eubacteriales</taxon>
        <taxon>Oscillospiraceae</taxon>
        <taxon>Dysosmobacter</taxon>
    </lineage>
</organism>
<dbReference type="Pfam" id="PF04539">
    <property type="entry name" value="Sigma70_r3"/>
    <property type="match status" value="1"/>
</dbReference>
<dbReference type="PANTHER" id="PTHR30385">
    <property type="entry name" value="SIGMA FACTOR F FLAGELLAR"/>
    <property type="match status" value="1"/>
</dbReference>
<dbReference type="CDD" id="cd06171">
    <property type="entry name" value="Sigma70_r4"/>
    <property type="match status" value="1"/>
</dbReference>
<proteinExistence type="predicted"/>
<evidence type="ECO:0000313" key="7">
    <source>
        <dbReference type="Proteomes" id="UP000787672"/>
    </source>
</evidence>
<keyword evidence="7" id="KW-1185">Reference proteome</keyword>
<evidence type="ECO:0000256" key="4">
    <source>
        <dbReference type="ARBA" id="ARBA00023163"/>
    </source>
</evidence>
<name>A0ABS6FB04_9FIRM</name>
<dbReference type="Pfam" id="PF04542">
    <property type="entry name" value="Sigma70_r2"/>
    <property type="match status" value="1"/>
</dbReference>
<keyword evidence="4" id="KW-0804">Transcription</keyword>
<dbReference type="InterPro" id="IPR007630">
    <property type="entry name" value="RNA_pol_sigma70_r4"/>
</dbReference>
<dbReference type="NCBIfam" id="TIGR02937">
    <property type="entry name" value="sigma70-ECF"/>
    <property type="match status" value="1"/>
</dbReference>
<evidence type="ECO:0000256" key="3">
    <source>
        <dbReference type="ARBA" id="ARBA00023125"/>
    </source>
</evidence>
<accession>A0ABS6FB04</accession>
<comment type="caution">
    <text evidence="6">The sequence shown here is derived from an EMBL/GenBank/DDBJ whole genome shotgun (WGS) entry which is preliminary data.</text>
</comment>
<dbReference type="InterPro" id="IPR014284">
    <property type="entry name" value="RNA_pol_sigma-70_dom"/>
</dbReference>
<dbReference type="InterPro" id="IPR001387">
    <property type="entry name" value="Cro/C1-type_HTH"/>
</dbReference>
<protein>
    <submittedName>
        <fullName evidence="6">Sigma-70 family RNA polymerase sigma factor</fullName>
    </submittedName>
</protein>
<keyword evidence="1" id="KW-0805">Transcription regulation</keyword>
<feature type="domain" description="HTH cro/C1-type" evidence="5">
    <location>
        <begin position="198"/>
        <end position="221"/>
    </location>
</feature>
<reference evidence="6 7" key="1">
    <citation type="submission" date="2021-06" db="EMBL/GenBank/DDBJ databases">
        <authorList>
            <person name="Sun Q."/>
            <person name="Li D."/>
        </authorList>
    </citation>
    <scope>NUCLEOTIDE SEQUENCE [LARGE SCALE GENOMIC DNA]</scope>
    <source>
        <strain evidence="6 7">MSJ-2</strain>
    </source>
</reference>
<dbReference type="InterPro" id="IPR007624">
    <property type="entry name" value="RNA_pol_sigma70_r3"/>
</dbReference>
<evidence type="ECO:0000256" key="2">
    <source>
        <dbReference type="ARBA" id="ARBA00023082"/>
    </source>
</evidence>
<keyword evidence="2" id="KW-0731">Sigma factor</keyword>
<evidence type="ECO:0000259" key="5">
    <source>
        <dbReference type="PROSITE" id="PS50943"/>
    </source>
</evidence>
<evidence type="ECO:0000256" key="1">
    <source>
        <dbReference type="ARBA" id="ARBA00023015"/>
    </source>
</evidence>
<sequence length="233" mass="26474">MSAQELLEAAQQGDQDACERMLKENAGLIWSIVRRYYGRGVESDDLYQLGCLGFLKAVRGFDFQYGTCFSTYAVPKIAGEIRRFLRDDGAVKVCRSIREQGQMLYRERERLRRELGREPVLSELAEATGMRLEEIAQIDLATEAPESLQQEIAEGLTLEGVLGGEAPEEGLVEKIALREAIDRLPEKERMTILLRFFKGFTQEQAARVLGVSQVQVSRLERRGLQRLRENFSP</sequence>
<dbReference type="Pfam" id="PF04545">
    <property type="entry name" value="Sigma70_r4"/>
    <property type="match status" value="1"/>
</dbReference>
<evidence type="ECO:0000313" key="6">
    <source>
        <dbReference type="EMBL" id="MBU5627342.1"/>
    </source>
</evidence>
<dbReference type="EMBL" id="JAHLQN010000001">
    <property type="protein sequence ID" value="MBU5627342.1"/>
    <property type="molecule type" value="Genomic_DNA"/>
</dbReference>
<keyword evidence="3" id="KW-0238">DNA-binding</keyword>
<dbReference type="PROSITE" id="PS50943">
    <property type="entry name" value="HTH_CROC1"/>
    <property type="match status" value="1"/>
</dbReference>
<dbReference type="RefSeq" id="WP_216632712.1">
    <property type="nucleotide sequence ID" value="NZ_JAHLQN010000001.1"/>
</dbReference>
<dbReference type="InterPro" id="IPR007627">
    <property type="entry name" value="RNA_pol_sigma70_r2"/>
</dbReference>
<dbReference type="Proteomes" id="UP000787672">
    <property type="component" value="Unassembled WGS sequence"/>
</dbReference>
<gene>
    <name evidence="6" type="ORF">KQI82_10520</name>
</gene>